<feature type="signal peptide" evidence="1">
    <location>
        <begin position="1"/>
        <end position="15"/>
    </location>
</feature>
<sequence>MGGTCGFRILGAVGGSELCLTLGSALGGLEIWGLTVDMGGTCGFRILGAVGGSELCLTLGSALGGLETLRLTADVRILSTLEADGEQGRLVQAAVSLGSPASLEGHFFRIRITRLFRTLEMFSCVNSGTSNGAWGHFLHLWAKTLIFTWPLCFFSLQCMWKRTWTWAEAQLREQEEHWNLWR</sequence>
<feature type="chain" id="PRO_5034072127" evidence="1">
    <location>
        <begin position="16"/>
        <end position="182"/>
    </location>
</feature>
<keyword evidence="3" id="KW-1185">Reference proteome</keyword>
<dbReference type="Proteomes" id="UP000694417">
    <property type="component" value="Unplaced"/>
</dbReference>
<evidence type="ECO:0000256" key="1">
    <source>
        <dbReference type="SAM" id="SignalP"/>
    </source>
</evidence>
<keyword evidence="1" id="KW-0732">Signal</keyword>
<reference evidence="2" key="2">
    <citation type="submission" date="2025-09" db="UniProtKB">
        <authorList>
            <consortium name="Ensembl"/>
        </authorList>
    </citation>
    <scope>IDENTIFICATION</scope>
</reference>
<evidence type="ECO:0000313" key="2">
    <source>
        <dbReference type="Ensembl" id="ENSUPAP00010020149.1"/>
    </source>
</evidence>
<protein>
    <submittedName>
        <fullName evidence="2">Uncharacterized protein</fullName>
    </submittedName>
</protein>
<proteinExistence type="predicted"/>
<evidence type="ECO:0000313" key="3">
    <source>
        <dbReference type="Proteomes" id="UP000694417"/>
    </source>
</evidence>
<reference evidence="2" key="1">
    <citation type="submission" date="2025-08" db="UniProtKB">
        <authorList>
            <consortium name="Ensembl"/>
        </authorList>
    </citation>
    <scope>IDENTIFICATION</scope>
</reference>
<accession>A0A8D2I3J1</accession>
<dbReference type="GeneTree" id="ENSGT00960000189448"/>
<dbReference type="AlphaFoldDB" id="A0A8D2I3J1"/>
<dbReference type="Ensembl" id="ENSUPAT00010022920.1">
    <property type="protein sequence ID" value="ENSUPAP00010020149.1"/>
    <property type="gene ID" value="ENSUPAG00010015963.1"/>
</dbReference>
<name>A0A8D2I3J1_UROPR</name>
<organism evidence="2 3">
    <name type="scientific">Urocitellus parryii</name>
    <name type="common">Arctic ground squirrel</name>
    <name type="synonym">Spermophilus parryii</name>
    <dbReference type="NCBI Taxonomy" id="9999"/>
    <lineage>
        <taxon>Eukaryota</taxon>
        <taxon>Metazoa</taxon>
        <taxon>Chordata</taxon>
        <taxon>Craniata</taxon>
        <taxon>Vertebrata</taxon>
        <taxon>Euteleostomi</taxon>
        <taxon>Mammalia</taxon>
        <taxon>Eutheria</taxon>
        <taxon>Euarchontoglires</taxon>
        <taxon>Glires</taxon>
        <taxon>Rodentia</taxon>
        <taxon>Sciuromorpha</taxon>
        <taxon>Sciuridae</taxon>
        <taxon>Xerinae</taxon>
        <taxon>Marmotini</taxon>
        <taxon>Urocitellus</taxon>
    </lineage>
</organism>